<dbReference type="Proteomes" id="UP000537141">
    <property type="component" value="Unassembled WGS sequence"/>
</dbReference>
<dbReference type="AlphaFoldDB" id="A0A7X0TSG4"/>
<comment type="caution">
    <text evidence="1">The sequence shown here is derived from an EMBL/GenBank/DDBJ whole genome shotgun (WGS) entry which is preliminary data.</text>
</comment>
<protein>
    <recommendedName>
        <fullName evidence="3">Cysteine-rich CWC family protein</fullName>
    </recommendedName>
</protein>
<sequence>MVKVTDEINANLCPICQNINQCMLGQPEPCWCYSAQIPSTIFEKIPPELQHKSCICKKCIAQFNVELAIRAK</sequence>
<proteinExistence type="predicted"/>
<evidence type="ECO:0008006" key="3">
    <source>
        <dbReference type="Google" id="ProtNLM"/>
    </source>
</evidence>
<name>A0A7X0TSG4_9GAMM</name>
<organism evidence="1 2">
    <name type="scientific">Thalassotalea piscium</name>
    <dbReference type="NCBI Taxonomy" id="1230533"/>
    <lineage>
        <taxon>Bacteria</taxon>
        <taxon>Pseudomonadati</taxon>
        <taxon>Pseudomonadota</taxon>
        <taxon>Gammaproteobacteria</taxon>
        <taxon>Alteromonadales</taxon>
        <taxon>Colwelliaceae</taxon>
        <taxon>Thalassotalea</taxon>
    </lineage>
</organism>
<dbReference type="EMBL" id="JACHHU010000002">
    <property type="protein sequence ID" value="MBB6542102.1"/>
    <property type="molecule type" value="Genomic_DNA"/>
</dbReference>
<gene>
    <name evidence="1" type="ORF">HNQ55_000577</name>
</gene>
<accession>A0A7X0TSG4</accession>
<keyword evidence="2" id="KW-1185">Reference proteome</keyword>
<evidence type="ECO:0000313" key="2">
    <source>
        <dbReference type="Proteomes" id="UP000537141"/>
    </source>
</evidence>
<dbReference type="Pfam" id="PF14375">
    <property type="entry name" value="Cys_rich_CWC"/>
    <property type="match status" value="1"/>
</dbReference>
<dbReference type="InterPro" id="IPR032720">
    <property type="entry name" value="Cys_rich_CWC"/>
</dbReference>
<evidence type="ECO:0000313" key="1">
    <source>
        <dbReference type="EMBL" id="MBB6542102.1"/>
    </source>
</evidence>
<dbReference type="RefSeq" id="WP_184422369.1">
    <property type="nucleotide sequence ID" value="NZ_AP027362.1"/>
</dbReference>
<reference evidence="1 2" key="1">
    <citation type="submission" date="2020-08" db="EMBL/GenBank/DDBJ databases">
        <title>Genomic Encyclopedia of Type Strains, Phase IV (KMG-IV): sequencing the most valuable type-strain genomes for metagenomic binning, comparative biology and taxonomic classification.</title>
        <authorList>
            <person name="Goeker M."/>
        </authorList>
    </citation>
    <scope>NUCLEOTIDE SEQUENCE [LARGE SCALE GENOMIC DNA]</scope>
    <source>
        <strain evidence="1 2">DSM 26287</strain>
    </source>
</reference>